<evidence type="ECO:0000256" key="5">
    <source>
        <dbReference type="ARBA" id="ARBA00047591"/>
    </source>
</evidence>
<dbReference type="ESTHER" id="malgo-a8pvh8">
    <property type="family name" value="LIDHydrolase"/>
</dbReference>
<dbReference type="OrthoDB" id="448051at2759"/>
<dbReference type="InParanoid" id="A8PVH8"/>
<dbReference type="EMBL" id="AAYY01000003">
    <property type="protein sequence ID" value="EDP44389.1"/>
    <property type="molecule type" value="Genomic_DNA"/>
</dbReference>
<sequence>MQLPAPIRVAGVRALVWHAKEKPKAALLFIPGNPGMSAHYSEYLSHVYHIFDGQCTILCKGSPGQDDTVNAPPPTGNMKTSFFNISYTYYGLLDQISSQAAALEAIRNTVPADTPVIVQGHSMGSYVALELLRMHPEMIQSVHLLFPALCHIGRAPQARFTRRWLWPPWLVFLQLVSWLLARLPLAWSLGLVYMLTGQTRPFARVTAELIRRPHALVTALCTFYDELCMIQDIPDHVVACAKDKIVPMQPWPRSQRIGSTLT</sequence>
<dbReference type="VEuPathDB" id="FungiDB:MGL_0871"/>
<evidence type="ECO:0000256" key="3">
    <source>
        <dbReference type="ARBA" id="ARBA00022677"/>
    </source>
</evidence>
<dbReference type="RefSeq" id="XP_001731603.1">
    <property type="nucleotide sequence ID" value="XM_001731551.1"/>
</dbReference>
<dbReference type="AlphaFoldDB" id="A8PVH8"/>
<comment type="similarity">
    <text evidence="2">Belongs to the AB hydrolase superfamily. LDAH family.</text>
</comment>
<proteinExistence type="inferred from homology"/>
<dbReference type="Gene3D" id="3.40.50.1820">
    <property type="entry name" value="alpha/beta hydrolase"/>
    <property type="match status" value="1"/>
</dbReference>
<dbReference type="GO" id="GO:0005811">
    <property type="term" value="C:lipid droplet"/>
    <property type="evidence" value="ECO:0007669"/>
    <property type="project" value="UniProtKB-SubCell"/>
</dbReference>
<evidence type="ECO:0000256" key="6">
    <source>
        <dbReference type="ARBA" id="ARBA00048461"/>
    </source>
</evidence>
<dbReference type="InterPro" id="IPR029058">
    <property type="entry name" value="AB_hydrolase_fold"/>
</dbReference>
<accession>A8PVH8</accession>
<dbReference type="Pfam" id="PF10230">
    <property type="entry name" value="LIDHydrolase"/>
    <property type="match status" value="1"/>
</dbReference>
<comment type="subcellular location">
    <subcellularLocation>
        <location evidence="1">Lipid droplet</location>
    </subcellularLocation>
</comment>
<comment type="catalytic activity">
    <reaction evidence="5">
        <text>a diacylglycerol + H2O = a monoacylglycerol + a fatty acid + H(+)</text>
        <dbReference type="Rhea" id="RHEA:32731"/>
        <dbReference type="ChEBI" id="CHEBI:15377"/>
        <dbReference type="ChEBI" id="CHEBI:15378"/>
        <dbReference type="ChEBI" id="CHEBI:17408"/>
        <dbReference type="ChEBI" id="CHEBI:18035"/>
        <dbReference type="ChEBI" id="CHEBI:28868"/>
    </reaction>
</comment>
<dbReference type="SUPFAM" id="SSF53474">
    <property type="entry name" value="alpha/beta-Hydrolases"/>
    <property type="match status" value="1"/>
</dbReference>
<keyword evidence="4" id="KW-0378">Hydrolase</keyword>
<comment type="caution">
    <text evidence="7">The sequence shown here is derived from an EMBL/GenBank/DDBJ whole genome shotgun (WGS) entry which is preliminary data.</text>
</comment>
<evidence type="ECO:0008006" key="9">
    <source>
        <dbReference type="Google" id="ProtNLM"/>
    </source>
</evidence>
<dbReference type="OMA" id="ARICAHW"/>
<keyword evidence="8" id="KW-1185">Reference proteome</keyword>
<dbReference type="GO" id="GO:0019915">
    <property type="term" value="P:lipid storage"/>
    <property type="evidence" value="ECO:0007669"/>
    <property type="project" value="InterPro"/>
</dbReference>
<dbReference type="InterPro" id="IPR019363">
    <property type="entry name" value="LDAH"/>
</dbReference>
<dbReference type="GeneID" id="5855909"/>
<name>A8PVH8_MALGO</name>
<dbReference type="GO" id="GO:0016298">
    <property type="term" value="F:lipase activity"/>
    <property type="evidence" value="ECO:0007669"/>
    <property type="project" value="InterPro"/>
</dbReference>
<evidence type="ECO:0000256" key="2">
    <source>
        <dbReference type="ARBA" id="ARBA00008300"/>
    </source>
</evidence>
<dbReference type="PANTHER" id="PTHR13390">
    <property type="entry name" value="LIPASE"/>
    <property type="match status" value="1"/>
</dbReference>
<comment type="catalytic activity">
    <reaction evidence="6">
        <text>a monoacylglycerol + H2O = glycerol + a fatty acid + H(+)</text>
        <dbReference type="Rhea" id="RHEA:15245"/>
        <dbReference type="ChEBI" id="CHEBI:15377"/>
        <dbReference type="ChEBI" id="CHEBI:15378"/>
        <dbReference type="ChEBI" id="CHEBI:17408"/>
        <dbReference type="ChEBI" id="CHEBI:17754"/>
        <dbReference type="ChEBI" id="CHEBI:28868"/>
    </reaction>
</comment>
<evidence type="ECO:0000256" key="1">
    <source>
        <dbReference type="ARBA" id="ARBA00004502"/>
    </source>
</evidence>
<protein>
    <recommendedName>
        <fullName evidence="9">AB hydrolase-1 domain-containing protein</fullName>
    </recommendedName>
</protein>
<evidence type="ECO:0000313" key="7">
    <source>
        <dbReference type="EMBL" id="EDP44389.1"/>
    </source>
</evidence>
<dbReference type="Proteomes" id="UP000008837">
    <property type="component" value="Unassembled WGS sequence"/>
</dbReference>
<organism evidence="7 8">
    <name type="scientific">Malassezia globosa (strain ATCC MYA-4612 / CBS 7966)</name>
    <name type="common">Dandruff-associated fungus</name>
    <dbReference type="NCBI Taxonomy" id="425265"/>
    <lineage>
        <taxon>Eukaryota</taxon>
        <taxon>Fungi</taxon>
        <taxon>Dikarya</taxon>
        <taxon>Basidiomycota</taxon>
        <taxon>Ustilaginomycotina</taxon>
        <taxon>Malasseziomycetes</taxon>
        <taxon>Malasseziales</taxon>
        <taxon>Malasseziaceae</taxon>
        <taxon>Malassezia</taxon>
    </lineage>
</organism>
<evidence type="ECO:0000313" key="8">
    <source>
        <dbReference type="Proteomes" id="UP000008837"/>
    </source>
</evidence>
<reference evidence="7 8" key="1">
    <citation type="journal article" date="2007" name="Proc. Natl. Acad. Sci. U.S.A.">
        <title>Dandruff-associated Malassezia genomes reveal convergent and divergent virulence traits shared with plant and human fungal pathogens.</title>
        <authorList>
            <person name="Xu J."/>
            <person name="Saunders C.W."/>
            <person name="Hu P."/>
            <person name="Grant R.A."/>
            <person name="Boekhout T."/>
            <person name="Kuramae E.E."/>
            <person name="Kronstad J.W."/>
            <person name="Deangelis Y.M."/>
            <person name="Reeder N.L."/>
            <person name="Johnstone K.R."/>
            <person name="Leland M."/>
            <person name="Fieno A.M."/>
            <person name="Begley W.M."/>
            <person name="Sun Y."/>
            <person name="Lacey M.P."/>
            <person name="Chaudhary T."/>
            <person name="Keough T."/>
            <person name="Chu L."/>
            <person name="Sears R."/>
            <person name="Yuan B."/>
            <person name="Dawson T.L.Jr."/>
        </authorList>
    </citation>
    <scope>NUCLEOTIDE SEQUENCE [LARGE SCALE GENOMIC DNA]</scope>
    <source>
        <strain evidence="8">ATCC MYA-4612 / CBS 7966</strain>
    </source>
</reference>
<evidence type="ECO:0000256" key="4">
    <source>
        <dbReference type="ARBA" id="ARBA00022801"/>
    </source>
</evidence>
<gene>
    <name evidence="7" type="ORF">MGL_0871</name>
</gene>
<dbReference type="KEGG" id="mgl:MGL_0871"/>
<keyword evidence="3" id="KW-0551">Lipid droplet</keyword>
<dbReference type="PANTHER" id="PTHR13390:SF0">
    <property type="entry name" value="LIPID DROPLET-ASSOCIATED HYDROLASE"/>
    <property type="match status" value="1"/>
</dbReference>